<dbReference type="Proteomes" id="UP000193986">
    <property type="component" value="Unassembled WGS sequence"/>
</dbReference>
<dbReference type="GO" id="GO:0006511">
    <property type="term" value="P:ubiquitin-dependent protein catabolic process"/>
    <property type="evidence" value="ECO:0007669"/>
    <property type="project" value="TreeGrafter"/>
</dbReference>
<dbReference type="GO" id="GO:0005634">
    <property type="term" value="C:nucleus"/>
    <property type="evidence" value="ECO:0007669"/>
    <property type="project" value="TreeGrafter"/>
</dbReference>
<dbReference type="InterPro" id="IPR024766">
    <property type="entry name" value="Znf_RING_H2"/>
</dbReference>
<evidence type="ECO:0000313" key="9">
    <source>
        <dbReference type="EMBL" id="ORY33436.1"/>
    </source>
</evidence>
<proteinExistence type="predicted"/>
<name>A0A1Y2BFE4_9TREE</name>
<dbReference type="PANTHER" id="PTHR45931:SF3">
    <property type="entry name" value="RING ZINC FINGER-CONTAINING PROTEIN"/>
    <property type="match status" value="1"/>
</dbReference>
<dbReference type="SUPFAM" id="SSF57850">
    <property type="entry name" value="RING/U-box"/>
    <property type="match status" value="1"/>
</dbReference>
<comment type="caution">
    <text evidence="9">The sequence shown here is derived from an EMBL/GenBank/DDBJ whole genome shotgun (WGS) entry which is preliminary data.</text>
</comment>
<dbReference type="Gene3D" id="3.30.40.10">
    <property type="entry name" value="Zinc/RING finger domain, C3HC4 (zinc finger)"/>
    <property type="match status" value="1"/>
</dbReference>
<dbReference type="SMART" id="SM00184">
    <property type="entry name" value="RING"/>
    <property type="match status" value="1"/>
</dbReference>
<keyword evidence="7" id="KW-0472">Membrane</keyword>
<accession>A0A1Y2BFE4</accession>
<dbReference type="PROSITE" id="PS50089">
    <property type="entry name" value="ZF_RING_2"/>
    <property type="match status" value="1"/>
</dbReference>
<evidence type="ECO:0000256" key="6">
    <source>
        <dbReference type="PROSITE-ProRule" id="PRU00175"/>
    </source>
</evidence>
<dbReference type="AlphaFoldDB" id="A0A1Y2BFE4"/>
<gene>
    <name evidence="9" type="ORF">BCR39DRAFT_520050</name>
</gene>
<dbReference type="InParanoid" id="A0A1Y2BFE4"/>
<dbReference type="EMBL" id="MCFC01000006">
    <property type="protein sequence ID" value="ORY33436.1"/>
    <property type="molecule type" value="Genomic_DNA"/>
</dbReference>
<protein>
    <recommendedName>
        <fullName evidence="8">RING-type domain-containing protein</fullName>
    </recommendedName>
</protein>
<feature type="transmembrane region" description="Helical" evidence="7">
    <location>
        <begin position="37"/>
        <end position="65"/>
    </location>
</feature>
<dbReference type="InterPro" id="IPR001841">
    <property type="entry name" value="Znf_RING"/>
</dbReference>
<keyword evidence="4" id="KW-0833">Ubl conjugation pathway</keyword>
<dbReference type="PANTHER" id="PTHR45931">
    <property type="entry name" value="SI:CH211-59O9.10"/>
    <property type="match status" value="1"/>
</dbReference>
<evidence type="ECO:0000256" key="4">
    <source>
        <dbReference type="ARBA" id="ARBA00022786"/>
    </source>
</evidence>
<evidence type="ECO:0000256" key="1">
    <source>
        <dbReference type="ARBA" id="ARBA00004906"/>
    </source>
</evidence>
<feature type="non-terminal residue" evidence="9">
    <location>
        <position position="1"/>
    </location>
</feature>
<dbReference type="OrthoDB" id="2623028at2759"/>
<dbReference type="InterPro" id="IPR051834">
    <property type="entry name" value="RING_finger_E3_ligase"/>
</dbReference>
<organism evidence="9 10">
    <name type="scientific">Naematelia encephala</name>
    <dbReference type="NCBI Taxonomy" id="71784"/>
    <lineage>
        <taxon>Eukaryota</taxon>
        <taxon>Fungi</taxon>
        <taxon>Dikarya</taxon>
        <taxon>Basidiomycota</taxon>
        <taxon>Agaricomycotina</taxon>
        <taxon>Tremellomycetes</taxon>
        <taxon>Tremellales</taxon>
        <taxon>Naemateliaceae</taxon>
        <taxon>Naematelia</taxon>
    </lineage>
</organism>
<evidence type="ECO:0000256" key="7">
    <source>
        <dbReference type="SAM" id="Phobius"/>
    </source>
</evidence>
<keyword evidence="7" id="KW-1133">Transmembrane helix</keyword>
<dbReference type="STRING" id="71784.A0A1Y2BFE4"/>
<dbReference type="CDD" id="cd16448">
    <property type="entry name" value="RING-H2"/>
    <property type="match status" value="1"/>
</dbReference>
<comment type="pathway">
    <text evidence="1">Protein modification; protein ubiquitination.</text>
</comment>
<evidence type="ECO:0000256" key="3">
    <source>
        <dbReference type="ARBA" id="ARBA00022771"/>
    </source>
</evidence>
<evidence type="ECO:0000313" key="10">
    <source>
        <dbReference type="Proteomes" id="UP000193986"/>
    </source>
</evidence>
<sequence length="234" mass="25994">MSKLLGVISMFLFLLGNILLFYPKPSSEQTCFHAAPMLWWGVMTVVGVGWFLFLQVFVIVVIVGIGGQAVLVGIPCYPTLHRTLTISDLKSLLRRIRLIPSVPIPDPPRAARPDPLSPAELHKLQIVCYVPHHDTSDQQKTTPSSTLNISVYDQSRLPYPPVYLDGHQSTCAICQEHYTPPRIGRTILMRADPLKRLPCKHIFHATCIDQWLSRGAGNCPFCNASVRNGLAAMA</sequence>
<feature type="domain" description="RING-type" evidence="8">
    <location>
        <begin position="171"/>
        <end position="223"/>
    </location>
</feature>
<evidence type="ECO:0000256" key="2">
    <source>
        <dbReference type="ARBA" id="ARBA00022723"/>
    </source>
</evidence>
<keyword evidence="2" id="KW-0479">Metal-binding</keyword>
<dbReference type="UniPathway" id="UPA00143"/>
<dbReference type="InterPro" id="IPR013083">
    <property type="entry name" value="Znf_RING/FYVE/PHD"/>
</dbReference>
<dbReference type="GO" id="GO:0061630">
    <property type="term" value="F:ubiquitin protein ligase activity"/>
    <property type="evidence" value="ECO:0007669"/>
    <property type="project" value="TreeGrafter"/>
</dbReference>
<reference evidence="9 10" key="1">
    <citation type="submission" date="2016-07" db="EMBL/GenBank/DDBJ databases">
        <title>Pervasive Adenine N6-methylation of Active Genes in Fungi.</title>
        <authorList>
            <consortium name="DOE Joint Genome Institute"/>
            <person name="Mondo S.J."/>
            <person name="Dannebaum R.O."/>
            <person name="Kuo R.C."/>
            <person name="Labutti K."/>
            <person name="Haridas S."/>
            <person name="Kuo A."/>
            <person name="Salamov A."/>
            <person name="Ahrendt S.R."/>
            <person name="Lipzen A."/>
            <person name="Sullivan W."/>
            <person name="Andreopoulos W.B."/>
            <person name="Clum A."/>
            <person name="Lindquist E."/>
            <person name="Daum C."/>
            <person name="Ramamoorthy G.K."/>
            <person name="Gryganskyi A."/>
            <person name="Culley D."/>
            <person name="Magnuson J.K."/>
            <person name="James T.Y."/>
            <person name="O'Malley M.A."/>
            <person name="Stajich J.E."/>
            <person name="Spatafora J.W."/>
            <person name="Visel A."/>
            <person name="Grigoriev I.V."/>
        </authorList>
    </citation>
    <scope>NUCLEOTIDE SEQUENCE [LARGE SCALE GENOMIC DNA]</scope>
    <source>
        <strain evidence="9 10">68-887.2</strain>
    </source>
</reference>
<keyword evidence="5" id="KW-0862">Zinc</keyword>
<dbReference type="GO" id="GO:0008270">
    <property type="term" value="F:zinc ion binding"/>
    <property type="evidence" value="ECO:0007669"/>
    <property type="project" value="UniProtKB-KW"/>
</dbReference>
<keyword evidence="10" id="KW-1185">Reference proteome</keyword>
<dbReference type="Pfam" id="PF12678">
    <property type="entry name" value="zf-rbx1"/>
    <property type="match status" value="1"/>
</dbReference>
<keyword evidence="3 6" id="KW-0863">Zinc-finger</keyword>
<evidence type="ECO:0000259" key="8">
    <source>
        <dbReference type="PROSITE" id="PS50089"/>
    </source>
</evidence>
<evidence type="ECO:0000256" key="5">
    <source>
        <dbReference type="ARBA" id="ARBA00022833"/>
    </source>
</evidence>
<keyword evidence="7" id="KW-0812">Transmembrane</keyword>
<dbReference type="GO" id="GO:0016567">
    <property type="term" value="P:protein ubiquitination"/>
    <property type="evidence" value="ECO:0007669"/>
    <property type="project" value="UniProtKB-UniPathway"/>
</dbReference>